<dbReference type="PANTHER" id="PTHR36872:SF1">
    <property type="entry name" value="GENE 5901-RELATED"/>
    <property type="match status" value="1"/>
</dbReference>
<reference evidence="2 3" key="1">
    <citation type="submission" date="2024-11" db="EMBL/GenBank/DDBJ databases">
        <title>Chromosome-level genome assembly of the freshwater bivalve Anodonta woodiana.</title>
        <authorList>
            <person name="Chen X."/>
        </authorList>
    </citation>
    <scope>NUCLEOTIDE SEQUENCE [LARGE SCALE GENOMIC DNA]</scope>
    <source>
        <strain evidence="2">MN2024</strain>
        <tissue evidence="2">Gills</tissue>
    </source>
</reference>
<evidence type="ECO:0000256" key="1">
    <source>
        <dbReference type="SAM" id="MobiDB-lite"/>
    </source>
</evidence>
<dbReference type="Proteomes" id="UP001634394">
    <property type="component" value="Unassembled WGS sequence"/>
</dbReference>
<feature type="region of interest" description="Disordered" evidence="1">
    <location>
        <begin position="230"/>
        <end position="275"/>
    </location>
</feature>
<sequence length="348" mass="39924">MDSTLYKKLTECNAKSTWPLVRNTVCTQLLGDKPIPVPDLEDAAAYDAGNIVVKDSQTMVDKLKRSAPSAKVVGRMETFVVKEMSTGILRRIHHASKDTEVTPNTAYEFDESDMKHGVKKMVVVQITGCEKWTIDYVPREGDLMLDMSMRGYPNIKKIFLLKDVFYASEINVRVIIGSRSDSYQAKGRIPIAFTLMKFKLDANGIINSETEVDTQKWKVEWTKPSLFRNSKETLPERPKPQLQESPKKRSPNDPLPEPPKKRSPNDPLPETPKKRVFHPRDEMYPLFTRFNQIFFIFYAHIRWLPKAFDSETADLLRAIFKYSAVYRTCSAVLCVPAHKIVPHQIDKN</sequence>
<dbReference type="EMBL" id="JBJQND010000004">
    <property type="protein sequence ID" value="KAL3880388.1"/>
    <property type="molecule type" value="Genomic_DNA"/>
</dbReference>
<accession>A0ABD3X5X1</accession>
<comment type="caution">
    <text evidence="2">The sequence shown here is derived from an EMBL/GenBank/DDBJ whole genome shotgun (WGS) entry which is preliminary data.</text>
</comment>
<evidence type="ECO:0000313" key="3">
    <source>
        <dbReference type="Proteomes" id="UP001634394"/>
    </source>
</evidence>
<evidence type="ECO:0000313" key="2">
    <source>
        <dbReference type="EMBL" id="KAL3880388.1"/>
    </source>
</evidence>
<feature type="compositionally biased region" description="Basic and acidic residues" evidence="1">
    <location>
        <begin position="230"/>
        <end position="251"/>
    </location>
</feature>
<organism evidence="2 3">
    <name type="scientific">Sinanodonta woodiana</name>
    <name type="common">Chinese pond mussel</name>
    <name type="synonym">Anodonta woodiana</name>
    <dbReference type="NCBI Taxonomy" id="1069815"/>
    <lineage>
        <taxon>Eukaryota</taxon>
        <taxon>Metazoa</taxon>
        <taxon>Spiralia</taxon>
        <taxon>Lophotrochozoa</taxon>
        <taxon>Mollusca</taxon>
        <taxon>Bivalvia</taxon>
        <taxon>Autobranchia</taxon>
        <taxon>Heteroconchia</taxon>
        <taxon>Palaeoheterodonta</taxon>
        <taxon>Unionida</taxon>
        <taxon>Unionoidea</taxon>
        <taxon>Unionidae</taxon>
        <taxon>Unioninae</taxon>
        <taxon>Sinanodonta</taxon>
    </lineage>
</organism>
<name>A0ABD3X5X1_SINWO</name>
<keyword evidence="3" id="KW-1185">Reference proteome</keyword>
<dbReference type="PANTHER" id="PTHR36872">
    <property type="entry name" value="GENE 5901-RELATED"/>
    <property type="match status" value="1"/>
</dbReference>
<dbReference type="Pfam" id="PF15668">
    <property type="entry name" value="DUF4663"/>
    <property type="match status" value="1"/>
</dbReference>
<dbReference type="AlphaFoldDB" id="A0ABD3X5X1"/>
<proteinExistence type="predicted"/>
<protein>
    <submittedName>
        <fullName evidence="2">Uncharacterized protein</fullName>
    </submittedName>
</protein>
<dbReference type="InterPro" id="IPR031366">
    <property type="entry name" value="DUF4663"/>
</dbReference>
<gene>
    <name evidence="2" type="ORF">ACJMK2_032632</name>
</gene>